<dbReference type="InterPro" id="IPR003593">
    <property type="entry name" value="AAA+_ATPase"/>
</dbReference>
<sequence length="807" mass="85927">MVGGWPLVGRSAELAVIAAATRAGGGHAGGIVLSGPAGVGKTRLAREAMGEGLFRGARRHWIVGTASSRSVPLGAFVGVAGDFGPDPLRRVREVIDVLVEDARGEVVVGVDDAHLLDDLSAFTVNQLVVRRLATVILTIRSGESAPDAVAALWKDHHLERLELQPLSPSEVGALVEGALGGPVDHLSAQRLWQLTQGNALYLRHLLDSEVGSGRLAQRTGVWLWEGQPKLSPTLAELIESRMRAVPASVLEVIDALVIDEPMESDVLEAITDPDALAEAESLGLVAVDTSVRPATVRLAHPMLGEVRRGGSLRLRRLRGRIAAELARRESSDPRFLIRRAALTVDSDLTAEPELLLAAAAAAMQLLDHRLGETLAARAVAVGGGPWARIAQAMAITWQERGVEAEAVLAEQAAQSTGVERTQIAILRAMNFLLILGRVADAERELDQVPAGDEPALAIVSALRPLIELVRGRSAVAVEMAAAAQAMIPENDIATVFLAWVFVTGRGDLGQLDEIGAAAEHGYAVADKSPEVGHLRRRLAFQETHGYRLGGLLTESDAVVARIRRETLDVPFEESWHQVMVGLSAMSRGALQDARRAMRDGLARVGNGGSGRMVKNFGRTWLTTVTAMAGRATEARREFEAIEWWAEDPEARMFDPYRSIAEAWVCAAEGAVSQAIAITRDAADRERELGRPAWEVNLLQAATQFGDRTTVARLTELTRQVQGPRAPAATAHATALVAEDGAALLDASRRYEDFGDLIAAADAAAQAVVAHQNSGLRGAAMTASATVERLAARCQGAQTPALLAVTTP</sequence>
<evidence type="ECO:0000313" key="2">
    <source>
        <dbReference type="EMBL" id="OBJ36848.1"/>
    </source>
</evidence>
<dbReference type="RefSeq" id="WP_064985662.1">
    <property type="nucleotide sequence ID" value="NZ_LZLC01000236.1"/>
</dbReference>
<dbReference type="SUPFAM" id="SSF52540">
    <property type="entry name" value="P-loop containing nucleoside triphosphate hydrolases"/>
    <property type="match status" value="1"/>
</dbReference>
<dbReference type="SMART" id="SM00382">
    <property type="entry name" value="AAA"/>
    <property type="match status" value="1"/>
</dbReference>
<evidence type="ECO:0000313" key="3">
    <source>
        <dbReference type="Proteomes" id="UP000093898"/>
    </source>
</evidence>
<reference evidence="2 3" key="1">
    <citation type="submission" date="2016-06" db="EMBL/GenBank/DDBJ databases">
        <authorList>
            <person name="Kjaerup R.B."/>
            <person name="Dalgaard T.S."/>
            <person name="Juul-Madsen H.R."/>
        </authorList>
    </citation>
    <scope>NUCLEOTIDE SEQUENCE [LARGE SCALE GENOMIC DNA]</scope>
    <source>
        <strain evidence="2 3">1127319.6</strain>
    </source>
</reference>
<dbReference type="OrthoDB" id="3197423at2"/>
<organism evidence="2 3">
    <name type="scientific">Mycolicibacterium mucogenicum</name>
    <name type="common">Mycobacterium mucogenicum</name>
    <dbReference type="NCBI Taxonomy" id="56689"/>
    <lineage>
        <taxon>Bacteria</taxon>
        <taxon>Bacillati</taxon>
        <taxon>Actinomycetota</taxon>
        <taxon>Actinomycetes</taxon>
        <taxon>Mycobacteriales</taxon>
        <taxon>Mycobacteriaceae</taxon>
        <taxon>Mycolicibacterium</taxon>
    </lineage>
</organism>
<evidence type="ECO:0000259" key="1">
    <source>
        <dbReference type="SMART" id="SM00382"/>
    </source>
</evidence>
<dbReference type="Proteomes" id="UP000093898">
    <property type="component" value="Unassembled WGS sequence"/>
</dbReference>
<name>A0A1A3GND1_MYCMU</name>
<dbReference type="AlphaFoldDB" id="A0A1A3GND1"/>
<dbReference type="EMBL" id="LZLC01000236">
    <property type="protein sequence ID" value="OBJ36848.1"/>
    <property type="molecule type" value="Genomic_DNA"/>
</dbReference>
<dbReference type="InterPro" id="IPR027417">
    <property type="entry name" value="P-loop_NTPase"/>
</dbReference>
<dbReference type="Gene3D" id="3.40.50.300">
    <property type="entry name" value="P-loop containing nucleotide triphosphate hydrolases"/>
    <property type="match status" value="1"/>
</dbReference>
<comment type="caution">
    <text evidence="2">The sequence shown here is derived from an EMBL/GenBank/DDBJ whole genome shotgun (WGS) entry which is preliminary data.</text>
</comment>
<proteinExistence type="predicted"/>
<protein>
    <recommendedName>
        <fullName evidence="1">AAA+ ATPase domain-containing protein</fullName>
    </recommendedName>
</protein>
<gene>
    <name evidence="2" type="ORF">A5630_06175</name>
</gene>
<accession>A0A1A3GND1</accession>
<feature type="non-terminal residue" evidence="2">
    <location>
        <position position="807"/>
    </location>
</feature>
<feature type="domain" description="AAA+ ATPase" evidence="1">
    <location>
        <begin position="27"/>
        <end position="163"/>
    </location>
</feature>